<protein>
    <submittedName>
        <fullName evidence="2">Type 4 fimbrial biogenesis protein PilN</fullName>
    </submittedName>
</protein>
<dbReference type="PANTHER" id="PTHR40278:SF2">
    <property type="entry name" value="TYPE IV PILUS INNER MEMBRANE COMPONENT PILN"/>
    <property type="match status" value="1"/>
</dbReference>
<gene>
    <name evidence="2" type="ORF">MBO_08017</name>
</gene>
<organism evidence="2 3">
    <name type="scientific">Moraxella bovoculi 237</name>
    <dbReference type="NCBI Taxonomy" id="743974"/>
    <lineage>
        <taxon>Bacteria</taxon>
        <taxon>Pseudomonadati</taxon>
        <taxon>Pseudomonadota</taxon>
        <taxon>Gammaproteobacteria</taxon>
        <taxon>Moraxellales</taxon>
        <taxon>Moraxellaceae</taxon>
        <taxon>Moraxella</taxon>
    </lineage>
</organism>
<dbReference type="EMBL" id="AOMT01000028">
    <property type="protein sequence ID" value="KDN24657.1"/>
    <property type="molecule type" value="Genomic_DNA"/>
</dbReference>
<dbReference type="GO" id="GO:0043683">
    <property type="term" value="P:type IV pilus assembly"/>
    <property type="evidence" value="ECO:0007669"/>
    <property type="project" value="TreeGrafter"/>
</dbReference>
<proteinExistence type="predicted"/>
<feature type="region of interest" description="Disordered" evidence="1">
    <location>
        <begin position="187"/>
        <end position="209"/>
    </location>
</feature>
<dbReference type="Proteomes" id="UP000035860">
    <property type="component" value="Unassembled WGS sequence"/>
</dbReference>
<keyword evidence="3" id="KW-1185">Reference proteome</keyword>
<reference evidence="2 3" key="1">
    <citation type="journal article" date="2014" name="Genome Announc.">
        <title>Draft Genome Sequence of Moraxella bovoculi Strain 237T (ATCC BAA-1259T) Isolated from a Calf with Infectious Bovine Keratoconjunctivitis.</title>
        <authorList>
            <person name="Calcutt M.J."/>
            <person name="Foecking M.F."/>
            <person name="Martin N.T."/>
            <person name="Mhlanga-Mutangadura T."/>
            <person name="Reilly T.J."/>
        </authorList>
    </citation>
    <scope>NUCLEOTIDE SEQUENCE [LARGE SCALE GENOMIC DNA]</scope>
    <source>
        <strain evidence="2 3">237</strain>
    </source>
</reference>
<dbReference type="OrthoDB" id="5296173at2"/>
<comment type="caution">
    <text evidence="2">The sequence shown here is derived from an EMBL/GenBank/DDBJ whole genome shotgun (WGS) entry which is preliminary data.</text>
</comment>
<dbReference type="InterPro" id="IPR007813">
    <property type="entry name" value="PilN"/>
</dbReference>
<dbReference type="GO" id="GO:0043107">
    <property type="term" value="P:type IV pilus-dependent motility"/>
    <property type="evidence" value="ECO:0007669"/>
    <property type="project" value="TreeGrafter"/>
</dbReference>
<name>A0A066UFM7_9GAMM</name>
<dbReference type="Pfam" id="PF05137">
    <property type="entry name" value="PilN"/>
    <property type="match status" value="1"/>
</dbReference>
<dbReference type="InterPro" id="IPR052534">
    <property type="entry name" value="Extracell_DNA_Util/SecSys_Comp"/>
</dbReference>
<dbReference type="RefSeq" id="WP_036366505.1">
    <property type="nucleotide sequence ID" value="NZ_AOMT01000028.1"/>
</dbReference>
<evidence type="ECO:0000256" key="1">
    <source>
        <dbReference type="SAM" id="MobiDB-lite"/>
    </source>
</evidence>
<evidence type="ECO:0000313" key="2">
    <source>
        <dbReference type="EMBL" id="KDN24657.1"/>
    </source>
</evidence>
<accession>A0A066UFM7</accession>
<sequence length="209" mass="22723">MNNIPKINLMPWRELRRIRKNEQFRRALILATVLSTGLVGGAYIYEKGKLNHQKAINDDIANRISALDADIVKIAALENEQKALLNKVTIINDLHGNRAALVRFFEYLARTSSGLVYFERVTLSGGILTLTGVSKSSADVSRFSKNISADAQSILDDVMVVGLQDAPNGAVNFVISAKLILDSKQVADSSPNDSSAVLQGVADDQEDAP</sequence>
<dbReference type="PANTHER" id="PTHR40278">
    <property type="entry name" value="DNA UTILIZATION PROTEIN HOFN"/>
    <property type="match status" value="1"/>
</dbReference>
<feature type="compositionally biased region" description="Polar residues" evidence="1">
    <location>
        <begin position="187"/>
        <end position="197"/>
    </location>
</feature>
<dbReference type="eggNOG" id="COG3166">
    <property type="taxonomic scope" value="Bacteria"/>
</dbReference>
<evidence type="ECO:0000313" key="3">
    <source>
        <dbReference type="Proteomes" id="UP000035860"/>
    </source>
</evidence>
<dbReference type="AlphaFoldDB" id="A0A066UFM7"/>